<feature type="domain" description="DUF7791" evidence="4">
    <location>
        <begin position="550"/>
        <end position="692"/>
    </location>
</feature>
<dbReference type="InterPro" id="IPR031352">
    <property type="entry name" value="SesA"/>
</dbReference>
<dbReference type="InterPro" id="IPR056693">
    <property type="entry name" value="DUF7791"/>
</dbReference>
<dbReference type="InterPro" id="IPR027417">
    <property type="entry name" value="P-loop_NTPase"/>
</dbReference>
<evidence type="ECO:0000313" key="5">
    <source>
        <dbReference type="EMBL" id="CAI6334270.1"/>
    </source>
</evidence>
<protein>
    <recommendedName>
        <fullName evidence="7">NACHT domain-containing protein</fullName>
    </recommendedName>
</protein>
<keyword evidence="6" id="KW-1185">Reference proteome</keyword>
<organism evidence="5 6">
    <name type="scientific">Periconia digitata</name>
    <dbReference type="NCBI Taxonomy" id="1303443"/>
    <lineage>
        <taxon>Eukaryota</taxon>
        <taxon>Fungi</taxon>
        <taxon>Dikarya</taxon>
        <taxon>Ascomycota</taxon>
        <taxon>Pezizomycotina</taxon>
        <taxon>Dothideomycetes</taxon>
        <taxon>Pleosporomycetidae</taxon>
        <taxon>Pleosporales</taxon>
        <taxon>Massarineae</taxon>
        <taxon>Periconiaceae</taxon>
        <taxon>Periconia</taxon>
    </lineage>
</organism>
<dbReference type="Gene3D" id="3.40.50.300">
    <property type="entry name" value="P-loop containing nucleotide triphosphate hydrolases"/>
    <property type="match status" value="1"/>
</dbReference>
<dbReference type="InterPro" id="IPR056884">
    <property type="entry name" value="NPHP3-like_N"/>
</dbReference>
<dbReference type="PANTHER" id="PTHR10039">
    <property type="entry name" value="AMELOGENIN"/>
    <property type="match status" value="1"/>
</dbReference>
<dbReference type="Proteomes" id="UP001152607">
    <property type="component" value="Unassembled WGS sequence"/>
</dbReference>
<dbReference type="EMBL" id="CAOQHR010000004">
    <property type="protein sequence ID" value="CAI6334270.1"/>
    <property type="molecule type" value="Genomic_DNA"/>
</dbReference>
<sequence>MEALAAVALAGNILQFVEFSCKLFGQARTIHRSPSGASQGHQDLETITISLQGLTRELNRARQDSANNVQRGMQQSSRSFVELEKLAKGCDSLANELVAVLQSIKAEDPNSKWSSFRASLATVWNQNQILSMEKQLDSYRLQMTLQLQIIQREQGGEILRYLDMFEKQNARIGVTLMDQIADLRSEMRSGLDKIEAQMEPPSQTGNVNAHGTNLRKSVNIEALVGSLVRDEDFGISFRSINRILGALQFEGMNTRYASVHEAHRGTFDWAFSNNLSNWLRTSEPIFWITGKPGSGKSTLMKRIASDPKTLQILRAWSGNETPVIASYFYWIKGTKLQRSQEGLLRSLLFKYLCQCPELLSLVFPELWVTACASSRNNEPFHVEWEMKTLLESFKHLARINNRSAHLCLFIDGLDEYEGNHQDIIETSQYLSRLNVKICVASRPWNVFQAAFGTVSTIHMQELNQPDIQLYVKDKLFRHRNAERLRATTTDVDVIIHQVAEKSQGVFLWVYLVVRSLEQGLLNRDPISLLRKRIDAFPSDLDDFFRSIFESLDPIYRPKTAQLFQIALAVATTNPFAPLTTLTCWYLDELDDEPNFALQMSMNGVDKQRIRSYSAEATVRINGRCKGLLEITSKGRSTLGGEYDWSDVGFLHRTVVDFLETPDLQRLLKEWQSKDYDLWSTMCHARLAEIKAAVGSYPGSTKPLVEDFFQHARGYEMAHGTTPIDCLQSLERSIGSPEILRENLGFNHFLELITLFDLLVYVRSLAPSEPLLKDDHEKHNLLRNGCKKRPDSRWSPEMRWSPDTIHFIHSVGPPTTIYSSQQDYLSEIVREMHKENKGVLEWVAEISQNAFFEMLDKNHFVSATFQFEMDGILGEQAVREFIKANVRSAGIFENEKISTKNSIRRKVASLTKSPLRKLFQGK</sequence>
<dbReference type="Pfam" id="PF17107">
    <property type="entry name" value="SesA"/>
    <property type="match status" value="1"/>
</dbReference>
<evidence type="ECO:0000259" key="4">
    <source>
        <dbReference type="Pfam" id="PF25053"/>
    </source>
</evidence>
<feature type="domain" description="NACHT-NTPase and P-loop NTPases N-terminal" evidence="2">
    <location>
        <begin position="12"/>
        <end position="136"/>
    </location>
</feature>
<dbReference type="OrthoDB" id="443402at2759"/>
<dbReference type="AlphaFoldDB" id="A0A9W4UE21"/>
<evidence type="ECO:0000313" key="6">
    <source>
        <dbReference type="Proteomes" id="UP001152607"/>
    </source>
</evidence>
<dbReference type="Pfam" id="PF25053">
    <property type="entry name" value="DUF7791"/>
    <property type="match status" value="1"/>
</dbReference>
<name>A0A9W4UE21_9PLEO</name>
<keyword evidence="1" id="KW-0677">Repeat</keyword>
<accession>A0A9W4UE21</accession>
<dbReference type="Pfam" id="PF24883">
    <property type="entry name" value="NPHP3_N"/>
    <property type="match status" value="1"/>
</dbReference>
<comment type="caution">
    <text evidence="5">The sequence shown here is derived from an EMBL/GenBank/DDBJ whole genome shotgun (WGS) entry which is preliminary data.</text>
</comment>
<dbReference type="PANTHER" id="PTHR10039:SF5">
    <property type="entry name" value="NACHT DOMAIN-CONTAINING PROTEIN"/>
    <property type="match status" value="1"/>
</dbReference>
<gene>
    <name evidence="5" type="ORF">PDIGIT_LOCUS7327</name>
</gene>
<feature type="domain" description="Nephrocystin 3-like N-terminal" evidence="3">
    <location>
        <begin position="265"/>
        <end position="442"/>
    </location>
</feature>
<evidence type="ECO:0008006" key="7">
    <source>
        <dbReference type="Google" id="ProtNLM"/>
    </source>
</evidence>
<evidence type="ECO:0000259" key="3">
    <source>
        <dbReference type="Pfam" id="PF24883"/>
    </source>
</evidence>
<reference evidence="5" key="1">
    <citation type="submission" date="2023-01" db="EMBL/GenBank/DDBJ databases">
        <authorList>
            <person name="Van Ghelder C."/>
            <person name="Rancurel C."/>
        </authorList>
    </citation>
    <scope>NUCLEOTIDE SEQUENCE</scope>
    <source>
        <strain evidence="5">CNCM I-4278</strain>
    </source>
</reference>
<dbReference type="SUPFAM" id="SSF52540">
    <property type="entry name" value="P-loop containing nucleoside triphosphate hydrolases"/>
    <property type="match status" value="1"/>
</dbReference>
<evidence type="ECO:0000256" key="1">
    <source>
        <dbReference type="ARBA" id="ARBA00022737"/>
    </source>
</evidence>
<evidence type="ECO:0000259" key="2">
    <source>
        <dbReference type="Pfam" id="PF17107"/>
    </source>
</evidence>
<proteinExistence type="predicted"/>